<dbReference type="InterPro" id="IPR036864">
    <property type="entry name" value="Zn2-C6_fun-type_DNA-bd_sf"/>
</dbReference>
<dbReference type="Pfam" id="PF00172">
    <property type="entry name" value="Zn_clus"/>
    <property type="match status" value="1"/>
</dbReference>
<comment type="caution">
    <text evidence="3">The sequence shown here is derived from an EMBL/GenBank/DDBJ whole genome shotgun (WGS) entry which is preliminary data.</text>
</comment>
<dbReference type="AlphaFoldDB" id="A0AAD6TSX3"/>
<sequence length="163" mass="17520">MPTPYTVAPSSLQTPILMRRRAPIACSKCRKRKIKCEPSSSSSDAPDGPCTRCLSRGFRCEYIPVSEQEPAVSDPQGTSPRDDVQLYFWADFPVSPQPTQSMPETSPAPYGAPSLRTRQRPSRLPPSAAVQPDFGAPMPGPLMSGAGAPSVQMGLYHPGAAYV</sequence>
<feature type="domain" description="Zn(2)-C6 fungal-type" evidence="2">
    <location>
        <begin position="25"/>
        <end position="62"/>
    </location>
</feature>
<accession>A0AAD6TSX3</accession>
<organism evidence="3 4">
    <name type="scientific">Mycena belliarum</name>
    <dbReference type="NCBI Taxonomy" id="1033014"/>
    <lineage>
        <taxon>Eukaryota</taxon>
        <taxon>Fungi</taxon>
        <taxon>Dikarya</taxon>
        <taxon>Basidiomycota</taxon>
        <taxon>Agaricomycotina</taxon>
        <taxon>Agaricomycetes</taxon>
        <taxon>Agaricomycetidae</taxon>
        <taxon>Agaricales</taxon>
        <taxon>Marasmiineae</taxon>
        <taxon>Mycenaceae</taxon>
        <taxon>Mycena</taxon>
    </lineage>
</organism>
<dbReference type="GO" id="GO:0000981">
    <property type="term" value="F:DNA-binding transcription factor activity, RNA polymerase II-specific"/>
    <property type="evidence" value="ECO:0007669"/>
    <property type="project" value="InterPro"/>
</dbReference>
<keyword evidence="4" id="KW-1185">Reference proteome</keyword>
<dbReference type="EMBL" id="JARJCN010000117">
    <property type="protein sequence ID" value="KAJ7073306.1"/>
    <property type="molecule type" value="Genomic_DNA"/>
</dbReference>
<dbReference type="SUPFAM" id="SSF57701">
    <property type="entry name" value="Zn2/Cys6 DNA-binding domain"/>
    <property type="match status" value="1"/>
</dbReference>
<evidence type="ECO:0000313" key="3">
    <source>
        <dbReference type="EMBL" id="KAJ7073306.1"/>
    </source>
</evidence>
<evidence type="ECO:0000313" key="4">
    <source>
        <dbReference type="Proteomes" id="UP001222325"/>
    </source>
</evidence>
<dbReference type="SMART" id="SM00066">
    <property type="entry name" value="GAL4"/>
    <property type="match status" value="1"/>
</dbReference>
<dbReference type="Proteomes" id="UP001222325">
    <property type="component" value="Unassembled WGS sequence"/>
</dbReference>
<reference evidence="3" key="1">
    <citation type="submission" date="2023-03" db="EMBL/GenBank/DDBJ databases">
        <title>Massive genome expansion in bonnet fungi (Mycena s.s.) driven by repeated elements and novel gene families across ecological guilds.</title>
        <authorList>
            <consortium name="Lawrence Berkeley National Laboratory"/>
            <person name="Harder C.B."/>
            <person name="Miyauchi S."/>
            <person name="Viragh M."/>
            <person name="Kuo A."/>
            <person name="Thoen E."/>
            <person name="Andreopoulos B."/>
            <person name="Lu D."/>
            <person name="Skrede I."/>
            <person name="Drula E."/>
            <person name="Henrissat B."/>
            <person name="Morin E."/>
            <person name="Kohler A."/>
            <person name="Barry K."/>
            <person name="LaButti K."/>
            <person name="Morin E."/>
            <person name="Salamov A."/>
            <person name="Lipzen A."/>
            <person name="Mereny Z."/>
            <person name="Hegedus B."/>
            <person name="Baldrian P."/>
            <person name="Stursova M."/>
            <person name="Weitz H."/>
            <person name="Taylor A."/>
            <person name="Grigoriev I.V."/>
            <person name="Nagy L.G."/>
            <person name="Martin F."/>
            <person name="Kauserud H."/>
        </authorList>
    </citation>
    <scope>NUCLEOTIDE SEQUENCE</scope>
    <source>
        <strain evidence="3">CBHHK173m</strain>
    </source>
</reference>
<dbReference type="CDD" id="cd00067">
    <property type="entry name" value="GAL4"/>
    <property type="match status" value="1"/>
</dbReference>
<gene>
    <name evidence="3" type="ORF">B0H15DRAFT_1027513</name>
</gene>
<dbReference type="InterPro" id="IPR001138">
    <property type="entry name" value="Zn2Cys6_DnaBD"/>
</dbReference>
<dbReference type="GO" id="GO:0008270">
    <property type="term" value="F:zinc ion binding"/>
    <property type="evidence" value="ECO:0007669"/>
    <property type="project" value="InterPro"/>
</dbReference>
<feature type="region of interest" description="Disordered" evidence="1">
    <location>
        <begin position="95"/>
        <end position="141"/>
    </location>
</feature>
<dbReference type="Gene3D" id="4.10.240.10">
    <property type="entry name" value="Zn(2)-C6 fungal-type DNA-binding domain"/>
    <property type="match status" value="1"/>
</dbReference>
<evidence type="ECO:0000256" key="1">
    <source>
        <dbReference type="SAM" id="MobiDB-lite"/>
    </source>
</evidence>
<dbReference type="PROSITE" id="PS50048">
    <property type="entry name" value="ZN2_CY6_FUNGAL_2"/>
    <property type="match status" value="1"/>
</dbReference>
<protein>
    <recommendedName>
        <fullName evidence="2">Zn(2)-C6 fungal-type domain-containing protein</fullName>
    </recommendedName>
</protein>
<evidence type="ECO:0000259" key="2">
    <source>
        <dbReference type="PROSITE" id="PS50048"/>
    </source>
</evidence>
<proteinExistence type="predicted"/>
<name>A0AAD6TSX3_9AGAR</name>